<dbReference type="GO" id="GO:0016706">
    <property type="term" value="F:2-oxoglutarate-dependent dioxygenase activity"/>
    <property type="evidence" value="ECO:0007669"/>
    <property type="project" value="UniProtKB-ARBA"/>
</dbReference>
<comment type="caution">
    <text evidence="1">The sequence shown here is derived from an EMBL/GenBank/DDBJ whole genome shotgun (WGS) entry which is preliminary data.</text>
</comment>
<accession>A0A2A5WX39</accession>
<organism evidence="1 2">
    <name type="scientific">OM182 bacterium MED-G24</name>
    <dbReference type="NCBI Taxonomy" id="1986255"/>
    <lineage>
        <taxon>Bacteria</taxon>
        <taxon>Pseudomonadati</taxon>
        <taxon>Pseudomonadota</taxon>
        <taxon>Gammaproteobacteria</taxon>
        <taxon>OMG group</taxon>
        <taxon>OM182 clade</taxon>
    </lineage>
</organism>
<evidence type="ECO:0000313" key="2">
    <source>
        <dbReference type="Proteomes" id="UP000219327"/>
    </source>
</evidence>
<evidence type="ECO:0000313" key="1">
    <source>
        <dbReference type="EMBL" id="PDH40833.1"/>
    </source>
</evidence>
<proteinExistence type="predicted"/>
<sequence length="427" mass="47382">MSRLRFQVDDVCPRSQCEQVYNAPKSEEQREMMMSRPVYESTVVRVEATGEHYSYLNAPNGDWLCVNEAGELTTQGYVNNAAIWQVSGSRFQHAVANVALNATSTAIEQTTELTLDGAPVGDDGSTGEGATFMVNHGPERLPSEYLAELREQGWVSLTCILSPSVIDDLQRIGCVDDYENEKPERVNPIVHPAMTKVTVEPISMWLMREYMQTRDVKLGHPPGVSALTRDDGKREVQGWHTDFPYLWGTGDRVPVPSGDLVLGMQRNTCISEFTQENGATLFKLGSHASNAAPPDEWGITNHTIRRGYRAEHGLPYGGPDTDVIVAPPGSMVLYDSRTWHRAGVNNTDRKRGAMIQAFIPGFIVPFMDTSNMYKTFLASDAPHQLTARECKELDNLMVHKIMGPAGLFAITTDDELTQRVRDQMASA</sequence>
<evidence type="ECO:0008006" key="3">
    <source>
        <dbReference type="Google" id="ProtNLM"/>
    </source>
</evidence>
<gene>
    <name evidence="1" type="ORF">CNE99_02755</name>
</gene>
<dbReference type="Pfam" id="PF05721">
    <property type="entry name" value="PhyH"/>
    <property type="match status" value="1"/>
</dbReference>
<dbReference type="InterPro" id="IPR008775">
    <property type="entry name" value="Phytyl_CoA_dOase-like"/>
</dbReference>
<protein>
    <recommendedName>
        <fullName evidence="3">Phytanoyl-CoA dioxygenase</fullName>
    </recommendedName>
</protein>
<dbReference type="EMBL" id="NTKD01000008">
    <property type="protein sequence ID" value="PDH40833.1"/>
    <property type="molecule type" value="Genomic_DNA"/>
</dbReference>
<reference evidence="1 2" key="1">
    <citation type="submission" date="2017-08" db="EMBL/GenBank/DDBJ databases">
        <title>Fine stratification of microbial communities through a metagenomic profile of the photic zone.</title>
        <authorList>
            <person name="Haro-Moreno J.M."/>
            <person name="Lopez-Perez M."/>
            <person name="De La Torre J."/>
            <person name="Picazo A."/>
            <person name="Camacho A."/>
            <person name="Rodriguez-Valera F."/>
        </authorList>
    </citation>
    <scope>NUCLEOTIDE SEQUENCE [LARGE SCALE GENOMIC DNA]</scope>
    <source>
        <strain evidence="1">MED-G24</strain>
    </source>
</reference>
<dbReference type="SUPFAM" id="SSF51197">
    <property type="entry name" value="Clavaminate synthase-like"/>
    <property type="match status" value="1"/>
</dbReference>
<dbReference type="AlphaFoldDB" id="A0A2A5WX39"/>
<dbReference type="Proteomes" id="UP000219327">
    <property type="component" value="Unassembled WGS sequence"/>
</dbReference>
<dbReference type="Gene3D" id="2.60.120.620">
    <property type="entry name" value="q2cbj1_9rhob like domain"/>
    <property type="match status" value="1"/>
</dbReference>
<name>A0A2A5WX39_9GAMM</name>